<accession>A0A5J4ZL37</accession>
<dbReference type="Proteomes" id="UP000325577">
    <property type="component" value="Linkage Group LG6"/>
</dbReference>
<dbReference type="EMBL" id="CM018049">
    <property type="protein sequence ID" value="KAA8519330.1"/>
    <property type="molecule type" value="Genomic_DNA"/>
</dbReference>
<keyword evidence="2" id="KW-1185">Reference proteome</keyword>
<dbReference type="InterPro" id="IPR016972">
    <property type="entry name" value="UCP031279"/>
</dbReference>
<sequence>MRSKANKQSKLRQYIGAPARFLSKARDFYVQSMVCFDGRVGYGNMMGCPAPQMANLPKNFGASSSKKANEELFRTVSMRNSRSVDARRQQVVAPNGVGRSYSVGLGRIGTIDEDKPCDFVEEEFVMKTDFLFPRSRSYAVAKRNVGLKELN</sequence>
<dbReference type="PANTHER" id="PTHR33526">
    <property type="entry name" value="OS07G0123800 PROTEIN"/>
    <property type="match status" value="1"/>
</dbReference>
<dbReference type="PIRSF" id="PIRSF031279">
    <property type="entry name" value="UCP031279"/>
    <property type="match status" value="1"/>
</dbReference>
<dbReference type="AlphaFoldDB" id="A0A5J4ZL37"/>
<protein>
    <submittedName>
        <fullName evidence="1">Uncharacterized protein</fullName>
    </submittedName>
</protein>
<evidence type="ECO:0000313" key="2">
    <source>
        <dbReference type="Proteomes" id="UP000325577"/>
    </source>
</evidence>
<evidence type="ECO:0000313" key="1">
    <source>
        <dbReference type="EMBL" id="KAA8519330.1"/>
    </source>
</evidence>
<dbReference type="PANTHER" id="PTHR33526:SF4">
    <property type="entry name" value="OS07G0123800 PROTEIN"/>
    <property type="match status" value="1"/>
</dbReference>
<reference evidence="1 2" key="1">
    <citation type="submission" date="2019-09" db="EMBL/GenBank/DDBJ databases">
        <title>A chromosome-level genome assembly of the Chinese tupelo Nyssa sinensis.</title>
        <authorList>
            <person name="Yang X."/>
            <person name="Kang M."/>
            <person name="Yang Y."/>
            <person name="Xiong H."/>
            <person name="Wang M."/>
            <person name="Zhang Z."/>
            <person name="Wang Z."/>
            <person name="Wu H."/>
            <person name="Ma T."/>
            <person name="Liu J."/>
            <person name="Xi Z."/>
        </authorList>
    </citation>
    <scope>NUCLEOTIDE SEQUENCE [LARGE SCALE GENOMIC DNA]</scope>
    <source>
        <strain evidence="1">J267</strain>
        <tissue evidence="1">Leaf</tissue>
    </source>
</reference>
<name>A0A5J4ZL37_9ASTE</name>
<dbReference type="OrthoDB" id="694638at2759"/>
<organism evidence="1 2">
    <name type="scientific">Nyssa sinensis</name>
    <dbReference type="NCBI Taxonomy" id="561372"/>
    <lineage>
        <taxon>Eukaryota</taxon>
        <taxon>Viridiplantae</taxon>
        <taxon>Streptophyta</taxon>
        <taxon>Embryophyta</taxon>
        <taxon>Tracheophyta</taxon>
        <taxon>Spermatophyta</taxon>
        <taxon>Magnoliopsida</taxon>
        <taxon>eudicotyledons</taxon>
        <taxon>Gunneridae</taxon>
        <taxon>Pentapetalae</taxon>
        <taxon>asterids</taxon>
        <taxon>Cornales</taxon>
        <taxon>Nyssaceae</taxon>
        <taxon>Nyssa</taxon>
    </lineage>
</organism>
<proteinExistence type="predicted"/>
<gene>
    <name evidence="1" type="ORF">F0562_013586</name>
</gene>